<dbReference type="InterPro" id="IPR032710">
    <property type="entry name" value="NTF2-like_dom_sf"/>
</dbReference>
<feature type="domain" description="SnoaL-like" evidence="1">
    <location>
        <begin position="15"/>
        <end position="113"/>
    </location>
</feature>
<dbReference type="Gene3D" id="3.10.450.50">
    <property type="match status" value="1"/>
</dbReference>
<protein>
    <submittedName>
        <fullName evidence="2">Nuclear transport factor 2 family protein</fullName>
    </submittedName>
</protein>
<dbReference type="AlphaFoldDB" id="A0A4R5CD77"/>
<proteinExistence type="predicted"/>
<comment type="caution">
    <text evidence="2">The sequence shown here is derived from an EMBL/GenBank/DDBJ whole genome shotgun (WGS) entry which is preliminary data.</text>
</comment>
<organism evidence="2 3">
    <name type="scientific">Actinomadura rubrisoli</name>
    <dbReference type="NCBI Taxonomy" id="2530368"/>
    <lineage>
        <taxon>Bacteria</taxon>
        <taxon>Bacillati</taxon>
        <taxon>Actinomycetota</taxon>
        <taxon>Actinomycetes</taxon>
        <taxon>Streptosporangiales</taxon>
        <taxon>Thermomonosporaceae</taxon>
        <taxon>Actinomadura</taxon>
    </lineage>
</organism>
<dbReference type="EMBL" id="SMKU01000014">
    <property type="protein sequence ID" value="TDD95124.1"/>
    <property type="molecule type" value="Genomic_DNA"/>
</dbReference>
<reference evidence="2 3" key="1">
    <citation type="submission" date="2019-03" db="EMBL/GenBank/DDBJ databases">
        <title>Draft genome sequences of novel Actinobacteria.</title>
        <authorList>
            <person name="Sahin N."/>
            <person name="Ay H."/>
            <person name="Saygin H."/>
        </authorList>
    </citation>
    <scope>NUCLEOTIDE SEQUENCE [LARGE SCALE GENOMIC DNA]</scope>
    <source>
        <strain evidence="2 3">H3C3</strain>
    </source>
</reference>
<dbReference type="Pfam" id="PF12680">
    <property type="entry name" value="SnoaL_2"/>
    <property type="match status" value="1"/>
</dbReference>
<sequence length="145" mass="16604">MMSVLEERNLQTTARWIELYNNDVHRMIDEVYADEFALRLPGFIELTDKTAFHEAEAYVLQQAPDRKGRILRAVAKDDTVTVECVLTGTDPESGHPWETYFCAILRFRDGRIYADHSYIDVAKWPGVADILNGTVPGKEENRSAR</sequence>
<gene>
    <name evidence="2" type="ORF">E1298_05620</name>
</gene>
<dbReference type="OrthoDB" id="9781757at2"/>
<name>A0A4R5CD77_9ACTN</name>
<accession>A0A4R5CD77</accession>
<dbReference type="InterPro" id="IPR037401">
    <property type="entry name" value="SnoaL-like"/>
</dbReference>
<evidence type="ECO:0000313" key="2">
    <source>
        <dbReference type="EMBL" id="TDD95124.1"/>
    </source>
</evidence>
<evidence type="ECO:0000313" key="3">
    <source>
        <dbReference type="Proteomes" id="UP000294513"/>
    </source>
</evidence>
<evidence type="ECO:0000259" key="1">
    <source>
        <dbReference type="Pfam" id="PF12680"/>
    </source>
</evidence>
<dbReference type="Proteomes" id="UP000294513">
    <property type="component" value="Unassembled WGS sequence"/>
</dbReference>
<keyword evidence="3" id="KW-1185">Reference proteome</keyword>
<dbReference type="SUPFAM" id="SSF54427">
    <property type="entry name" value="NTF2-like"/>
    <property type="match status" value="1"/>
</dbReference>